<gene>
    <name evidence="1" type="ORF">CARN7_0569</name>
</gene>
<organism evidence="1">
    <name type="scientific">mine drainage metagenome</name>
    <dbReference type="NCBI Taxonomy" id="410659"/>
    <lineage>
        <taxon>unclassified sequences</taxon>
        <taxon>metagenomes</taxon>
        <taxon>ecological metagenomes</taxon>
    </lineage>
</organism>
<dbReference type="EMBL" id="CABR01000053">
    <property type="protein sequence ID" value="CBI09824.1"/>
    <property type="molecule type" value="Genomic_DNA"/>
</dbReference>
<sequence length="72" mass="8140">MMSLLCQKPVPTAMLFISAFYHSQALHPLAALPILSFNYVFAHHDPETHREMPHLPAQRHLGACRTIPPILL</sequence>
<name>E6QRF2_9ZZZZ</name>
<accession>E6QRF2</accession>
<comment type="caution">
    <text evidence="1">The sequence shown here is derived from an EMBL/GenBank/DDBJ whole genome shotgun (WGS) entry which is preliminary data.</text>
</comment>
<proteinExistence type="predicted"/>
<reference evidence="1" key="1">
    <citation type="submission" date="2009-10" db="EMBL/GenBank/DDBJ databases">
        <title>Diversity of trophic interactions inside an arsenic-rich microbial ecosystem.</title>
        <authorList>
            <person name="Bertin P.N."/>
            <person name="Heinrich-Salmeron A."/>
            <person name="Pelletier E."/>
            <person name="Goulhen-Chollet F."/>
            <person name="Arsene-Ploetze F."/>
            <person name="Gallien S."/>
            <person name="Calteau A."/>
            <person name="Vallenet D."/>
            <person name="Casiot C."/>
            <person name="Chane-Woon-Ming B."/>
            <person name="Giloteaux L."/>
            <person name="Barakat M."/>
            <person name="Bonnefoy V."/>
            <person name="Bruneel O."/>
            <person name="Chandler M."/>
            <person name="Cleiss J."/>
            <person name="Duran R."/>
            <person name="Elbaz-Poulichet F."/>
            <person name="Fonknechten N."/>
            <person name="Lauga B."/>
            <person name="Mornico D."/>
            <person name="Ortet P."/>
            <person name="Schaeffer C."/>
            <person name="Siguier P."/>
            <person name="Alexander Thil Smith A."/>
            <person name="Van Dorsselaer A."/>
            <person name="Weissenbach J."/>
            <person name="Medigue C."/>
            <person name="Le Paslier D."/>
        </authorList>
    </citation>
    <scope>NUCLEOTIDE SEQUENCE</scope>
</reference>
<evidence type="ECO:0000313" key="1">
    <source>
        <dbReference type="EMBL" id="CBI09824.1"/>
    </source>
</evidence>
<dbReference type="AlphaFoldDB" id="E6QRF2"/>
<protein>
    <submittedName>
        <fullName evidence="1">Uncharacterized protein</fullName>
    </submittedName>
</protein>